<gene>
    <name evidence="3" type="ORF">GMORB2_0240</name>
</gene>
<name>A0A9P4Z312_9HYPO</name>
<dbReference type="Proteomes" id="UP000749293">
    <property type="component" value="Unassembled WGS sequence"/>
</dbReference>
<evidence type="ECO:0000259" key="2">
    <source>
        <dbReference type="Pfam" id="PF13902"/>
    </source>
</evidence>
<evidence type="ECO:0000313" key="4">
    <source>
        <dbReference type="Proteomes" id="UP000749293"/>
    </source>
</evidence>
<dbReference type="GO" id="GO:0003676">
    <property type="term" value="F:nucleic acid binding"/>
    <property type="evidence" value="ECO:0007669"/>
    <property type="project" value="InterPro"/>
</dbReference>
<evidence type="ECO:0000313" key="3">
    <source>
        <dbReference type="EMBL" id="KAF4126504.1"/>
    </source>
</evidence>
<dbReference type="InterPro" id="IPR025952">
    <property type="entry name" value="R3H-assoc_dom"/>
</dbReference>
<dbReference type="SUPFAM" id="SSF82708">
    <property type="entry name" value="R3H domain"/>
    <property type="match status" value="1"/>
</dbReference>
<organism evidence="3 4">
    <name type="scientific">Geosmithia morbida</name>
    <dbReference type="NCBI Taxonomy" id="1094350"/>
    <lineage>
        <taxon>Eukaryota</taxon>
        <taxon>Fungi</taxon>
        <taxon>Dikarya</taxon>
        <taxon>Ascomycota</taxon>
        <taxon>Pezizomycotina</taxon>
        <taxon>Sordariomycetes</taxon>
        <taxon>Hypocreomycetidae</taxon>
        <taxon>Hypocreales</taxon>
        <taxon>Bionectriaceae</taxon>
        <taxon>Geosmithia</taxon>
    </lineage>
</organism>
<dbReference type="RefSeq" id="XP_035325156.1">
    <property type="nucleotide sequence ID" value="XM_035462226.1"/>
</dbReference>
<dbReference type="GeneID" id="55966470"/>
<reference evidence="3" key="1">
    <citation type="submission" date="2020-03" db="EMBL/GenBank/DDBJ databases">
        <title>Site-based positive gene gene selection in Geosmithia morbida across the United States reveals a broad range of putative effectors and factors for local host and environmental adapation.</title>
        <authorList>
            <person name="Onufrak A."/>
            <person name="Murdoch R.W."/>
            <person name="Gazis R."/>
            <person name="Huff M."/>
            <person name="Staton M."/>
            <person name="Klingeman W."/>
            <person name="Hadziabdic D."/>
        </authorList>
    </citation>
    <scope>NUCLEOTIDE SEQUENCE</scope>
    <source>
        <strain evidence="3">1262</strain>
    </source>
</reference>
<feature type="region of interest" description="Disordered" evidence="1">
    <location>
        <begin position="75"/>
        <end position="106"/>
    </location>
</feature>
<dbReference type="InterPro" id="IPR036867">
    <property type="entry name" value="R3H_dom_sf"/>
</dbReference>
<keyword evidence="4" id="KW-1185">Reference proteome</keyword>
<evidence type="ECO:0000256" key="1">
    <source>
        <dbReference type="SAM" id="MobiDB-lite"/>
    </source>
</evidence>
<dbReference type="AlphaFoldDB" id="A0A9P4Z312"/>
<protein>
    <recommendedName>
        <fullName evidence="2">R3H-associated N-terminal domain-containing protein</fullName>
    </recommendedName>
</protein>
<accession>A0A9P4Z312</accession>
<feature type="domain" description="R3H-associated N-terminal" evidence="2">
    <location>
        <begin position="78"/>
        <end position="190"/>
    </location>
</feature>
<sequence>MTITYLPQCKAQNRSATGIDIDAWTISALQSLSISPVAGGTGTPLAIPIDNEAATTTTVGVSFGNDAKVAVRTDVPRRPPSRRDSLKRREALLKGNEGSRQRRRWENDRLLHVPNAQPPQPSDWEVHPTHTVHHVPYQLAQFWDLGLRQTIDKKTAKLATQRKRQQLAAGSATGLGCGEVPRDLREATKRSSVVTTWVRALEDPVREYILKGRTGIISQPMSVEAADPVSSDEMDSEDEEIVFVGRRSAGLPPKPAASQASGWRLAHREVGDETVDHGMVFDSFGDHESAPFKRWLTHSISDYYGLESTSVIVPNPSRKVVYVKFKKGDIRQGSSKKQFPRPLWEICHA</sequence>
<proteinExistence type="predicted"/>
<dbReference type="OrthoDB" id="10256743at2759"/>
<dbReference type="EMBL" id="JAANYQ010000001">
    <property type="protein sequence ID" value="KAF4126504.1"/>
    <property type="molecule type" value="Genomic_DNA"/>
</dbReference>
<comment type="caution">
    <text evidence="3">The sequence shown here is derived from an EMBL/GenBank/DDBJ whole genome shotgun (WGS) entry which is preliminary data.</text>
</comment>
<dbReference type="Pfam" id="PF13902">
    <property type="entry name" value="R3H-assoc"/>
    <property type="match status" value="1"/>
</dbReference>